<dbReference type="SMART" id="SM00014">
    <property type="entry name" value="acidPPc"/>
    <property type="match status" value="1"/>
</dbReference>
<proteinExistence type="inferred from homology"/>
<dbReference type="GO" id="GO:0008195">
    <property type="term" value="F:phosphatidate phosphatase activity"/>
    <property type="evidence" value="ECO:0007669"/>
    <property type="project" value="TreeGrafter"/>
</dbReference>
<keyword evidence="3 6" id="KW-0812">Transmembrane</keyword>
<name>A0A7J7K4G8_BUGNE</name>
<dbReference type="SUPFAM" id="SSF48317">
    <property type="entry name" value="Acid phosphatase/Vanadium-dependent haloperoxidase"/>
    <property type="match status" value="1"/>
</dbReference>
<keyword evidence="9" id="KW-1185">Reference proteome</keyword>
<dbReference type="UniPathway" id="UPA00085"/>
<protein>
    <recommendedName>
        <fullName evidence="7">Phosphatidic acid phosphatase type 2/haloperoxidase domain-containing protein</fullName>
    </recommendedName>
</protein>
<dbReference type="CDD" id="cd03390">
    <property type="entry name" value="PAP2_containing_1_like"/>
    <property type="match status" value="1"/>
</dbReference>
<dbReference type="InterPro" id="IPR000326">
    <property type="entry name" value="PAP2/HPO"/>
</dbReference>
<dbReference type="PANTHER" id="PTHR10165:SF35">
    <property type="entry name" value="RE23632P"/>
    <property type="match status" value="1"/>
</dbReference>
<gene>
    <name evidence="8" type="ORF">EB796_008597</name>
</gene>
<comment type="similarity">
    <text evidence="2">Belongs to the PA-phosphatase related phosphoesterase family.</text>
</comment>
<feature type="transmembrane region" description="Helical" evidence="6">
    <location>
        <begin position="43"/>
        <end position="63"/>
    </location>
</feature>
<dbReference type="AlphaFoldDB" id="A0A7J7K4G8"/>
<sequence length="381" mass="42498">MAFWAPEWAALTSLCDPSYCEMGRHEHTSGNKLLARDSARHQMVTHILELLARVLVFIVFFLGEGEQAVPCMRVIRPEEIWLYKYPPTKSYVPTWALWLQVFTVGPLVFGFVFLIKKDKNDLYTACLSYSLATMLTGAVTNVFKLCAGRPRPDFYYRCFPEAQLEGAEEVPWTLPLHCTGDNATIIEGRKSFPSGHSSWSFSVMTWCFLYISGKLATFSSKGEGWRLCVSVVPLLLASCIAISRTCDNHHHWQDVLVGSMLGIVIAYTVYCRYYHSLSHKHCALPLSHTIESTQTIESYEGEGRMIQLLSSGHVTLNTEGQALIASATNSQLTVTSIRLTLTSSQLTVTSVQLTVTSVQLLVSSFQFTVTGNAKIYSCISS</sequence>
<dbReference type="InterPro" id="IPR036938">
    <property type="entry name" value="PAP2/HPO_sf"/>
</dbReference>
<evidence type="ECO:0000256" key="5">
    <source>
        <dbReference type="ARBA" id="ARBA00023136"/>
    </source>
</evidence>
<comment type="subcellular location">
    <subcellularLocation>
        <location evidence="1">Membrane</location>
        <topology evidence="1">Multi-pass membrane protein</topology>
    </subcellularLocation>
</comment>
<feature type="transmembrane region" description="Helical" evidence="6">
    <location>
        <begin position="122"/>
        <end position="143"/>
    </location>
</feature>
<evidence type="ECO:0000256" key="2">
    <source>
        <dbReference type="ARBA" id="ARBA00008816"/>
    </source>
</evidence>
<evidence type="ECO:0000313" key="9">
    <source>
        <dbReference type="Proteomes" id="UP000593567"/>
    </source>
</evidence>
<feature type="transmembrane region" description="Helical" evidence="6">
    <location>
        <begin position="95"/>
        <end position="115"/>
    </location>
</feature>
<accession>A0A7J7K4G8</accession>
<comment type="caution">
    <text evidence="8">The sequence shown here is derived from an EMBL/GenBank/DDBJ whole genome shotgun (WGS) entry which is preliminary data.</text>
</comment>
<dbReference type="InterPro" id="IPR043216">
    <property type="entry name" value="PAP-like"/>
</dbReference>
<evidence type="ECO:0000256" key="1">
    <source>
        <dbReference type="ARBA" id="ARBA00004141"/>
    </source>
</evidence>
<dbReference type="Gene3D" id="1.20.144.10">
    <property type="entry name" value="Phosphatidic acid phosphatase type 2/haloperoxidase"/>
    <property type="match status" value="1"/>
</dbReference>
<dbReference type="Proteomes" id="UP000593567">
    <property type="component" value="Unassembled WGS sequence"/>
</dbReference>
<feature type="domain" description="Phosphatidic acid phosphatase type 2/haloperoxidase" evidence="7">
    <location>
        <begin position="125"/>
        <end position="270"/>
    </location>
</feature>
<dbReference type="GO" id="GO:0016020">
    <property type="term" value="C:membrane"/>
    <property type="evidence" value="ECO:0007669"/>
    <property type="project" value="UniProtKB-SubCell"/>
</dbReference>
<keyword evidence="5 6" id="KW-0472">Membrane</keyword>
<dbReference type="OrthoDB" id="10030083at2759"/>
<dbReference type="EMBL" id="VXIV02001455">
    <property type="protein sequence ID" value="KAF6033107.1"/>
    <property type="molecule type" value="Genomic_DNA"/>
</dbReference>
<evidence type="ECO:0000259" key="7">
    <source>
        <dbReference type="SMART" id="SM00014"/>
    </source>
</evidence>
<dbReference type="Pfam" id="PF01569">
    <property type="entry name" value="PAP2"/>
    <property type="match status" value="1"/>
</dbReference>
<dbReference type="GO" id="GO:0046839">
    <property type="term" value="P:phospholipid dephosphorylation"/>
    <property type="evidence" value="ECO:0007669"/>
    <property type="project" value="TreeGrafter"/>
</dbReference>
<dbReference type="GO" id="GO:0006644">
    <property type="term" value="P:phospholipid metabolic process"/>
    <property type="evidence" value="ECO:0007669"/>
    <property type="project" value="UniProtKB-UniPathway"/>
</dbReference>
<organism evidence="8 9">
    <name type="scientific">Bugula neritina</name>
    <name type="common">Brown bryozoan</name>
    <name type="synonym">Sertularia neritina</name>
    <dbReference type="NCBI Taxonomy" id="10212"/>
    <lineage>
        <taxon>Eukaryota</taxon>
        <taxon>Metazoa</taxon>
        <taxon>Spiralia</taxon>
        <taxon>Lophotrochozoa</taxon>
        <taxon>Bryozoa</taxon>
        <taxon>Gymnolaemata</taxon>
        <taxon>Cheilostomatida</taxon>
        <taxon>Flustrina</taxon>
        <taxon>Buguloidea</taxon>
        <taxon>Bugulidae</taxon>
        <taxon>Bugula</taxon>
    </lineage>
</organism>
<reference evidence="8" key="1">
    <citation type="submission" date="2020-06" db="EMBL/GenBank/DDBJ databases">
        <title>Draft genome of Bugula neritina, a colonial animal packing powerful symbionts and potential medicines.</title>
        <authorList>
            <person name="Rayko M."/>
        </authorList>
    </citation>
    <scope>NUCLEOTIDE SEQUENCE [LARGE SCALE GENOMIC DNA]</scope>
    <source>
        <strain evidence="8">Kwan_BN1</strain>
    </source>
</reference>
<evidence type="ECO:0000256" key="3">
    <source>
        <dbReference type="ARBA" id="ARBA00022692"/>
    </source>
</evidence>
<evidence type="ECO:0000313" key="8">
    <source>
        <dbReference type="EMBL" id="KAF6033107.1"/>
    </source>
</evidence>
<keyword evidence="4 6" id="KW-1133">Transmembrane helix</keyword>
<evidence type="ECO:0000256" key="4">
    <source>
        <dbReference type="ARBA" id="ARBA00022989"/>
    </source>
</evidence>
<evidence type="ECO:0000256" key="6">
    <source>
        <dbReference type="SAM" id="Phobius"/>
    </source>
</evidence>
<dbReference type="PANTHER" id="PTHR10165">
    <property type="entry name" value="LIPID PHOSPHATE PHOSPHATASE"/>
    <property type="match status" value="1"/>
</dbReference>